<dbReference type="Pfam" id="PF00324">
    <property type="entry name" value="AA_permease"/>
    <property type="match status" value="1"/>
</dbReference>
<keyword evidence="8" id="KW-1185">Reference proteome</keyword>
<dbReference type="AlphaFoldDB" id="A0AAX4NFU4"/>
<keyword evidence="3 5" id="KW-1133">Transmembrane helix</keyword>
<evidence type="ECO:0000256" key="5">
    <source>
        <dbReference type="SAM" id="Phobius"/>
    </source>
</evidence>
<proteinExistence type="predicted"/>
<name>A0AAX4NFU4_9ARCH</name>
<feature type="transmembrane region" description="Helical" evidence="5">
    <location>
        <begin position="349"/>
        <end position="369"/>
    </location>
</feature>
<sequence>MKINQLGLRHAISQATALNAPGGTIVLYITSIAALMTFTFSSYPDGSFAIPLILVLSLAIYALMSFSMYEFSKEISSSGGYYSFVSRGLGPSAGYVTALSYVSYQFLSFTGFGILGFIGFVYGVFPQLGINLPYQQFLWIPITVVFVALISVLIYSGIKPSLKFVSFTIVIELSFFLITSVFLLLKFHNSLTIAPFTPSPVGNNPIILSTMMIYSIGTFVGIGGSIPIAEETKNPKRNVPLAIISTIIILGVVIVISSYAQVIAWGFSNMSTFGNSANPYPVLSIYHTNFGVLSTGIYAILIILVINSYFTATVSLGTNATRVLFSLAREKVINERISKTHPKHGSPTFATLLVAVISTGVVIATGVAFELANPGDPVQALIYSSLFLLILESPISYLVHILTNSSLYIYLKKEGKKISLLKHVIIPTISSITLIFAIFIAIDLDLSAPYVYAIYGSIAWIGAIILATVIMKAKFKQKLDLIGDFSL</sequence>
<dbReference type="PANTHER" id="PTHR42770:SF11">
    <property type="entry name" value="INNER MEMBRANE TRANSPORT PROTEIN YBAT"/>
    <property type="match status" value="1"/>
</dbReference>
<dbReference type="RefSeq" id="WP_393972099.1">
    <property type="nucleotide sequence ID" value="NZ_CP133772.1"/>
</dbReference>
<feature type="transmembrane region" description="Helical" evidence="5">
    <location>
        <begin position="381"/>
        <end position="403"/>
    </location>
</feature>
<dbReference type="Proteomes" id="UP001451606">
    <property type="component" value="Chromosome"/>
</dbReference>
<dbReference type="EMBL" id="CP133772">
    <property type="protein sequence ID" value="WYY00149.1"/>
    <property type="molecule type" value="Genomic_DNA"/>
</dbReference>
<dbReference type="GO" id="GO:0016020">
    <property type="term" value="C:membrane"/>
    <property type="evidence" value="ECO:0007669"/>
    <property type="project" value="UniProtKB-SubCell"/>
</dbReference>
<organism evidence="7 8">
    <name type="scientific">Oxyplasma meridianum</name>
    <dbReference type="NCBI Taxonomy" id="3073602"/>
    <lineage>
        <taxon>Archaea</taxon>
        <taxon>Methanobacteriati</taxon>
        <taxon>Thermoplasmatota</taxon>
        <taxon>Thermoplasmata</taxon>
        <taxon>Thermoplasmatales</taxon>
        <taxon>Thermoplasmataceae</taxon>
        <taxon>Oxyplasma</taxon>
    </lineage>
</organism>
<gene>
    <name evidence="7" type="ORF">OXIME_000705</name>
</gene>
<protein>
    <submittedName>
        <fullName evidence="7">APC family permease</fullName>
    </submittedName>
</protein>
<keyword evidence="4 5" id="KW-0472">Membrane</keyword>
<evidence type="ECO:0000313" key="7">
    <source>
        <dbReference type="EMBL" id="WYY00149.1"/>
    </source>
</evidence>
<feature type="domain" description="Amino acid permease/ SLC12A" evidence="6">
    <location>
        <begin position="46"/>
        <end position="477"/>
    </location>
</feature>
<dbReference type="PANTHER" id="PTHR42770">
    <property type="entry name" value="AMINO ACID TRANSPORTER-RELATED"/>
    <property type="match status" value="1"/>
</dbReference>
<feature type="transmembrane region" description="Helical" evidence="5">
    <location>
        <begin position="20"/>
        <end position="42"/>
    </location>
</feature>
<evidence type="ECO:0000256" key="4">
    <source>
        <dbReference type="ARBA" id="ARBA00023136"/>
    </source>
</evidence>
<dbReference type="InterPro" id="IPR004841">
    <property type="entry name" value="AA-permease/SLC12A_dom"/>
</dbReference>
<feature type="transmembrane region" description="Helical" evidence="5">
    <location>
        <begin position="205"/>
        <end position="229"/>
    </location>
</feature>
<evidence type="ECO:0000256" key="1">
    <source>
        <dbReference type="ARBA" id="ARBA00004141"/>
    </source>
</evidence>
<feature type="transmembrane region" description="Helical" evidence="5">
    <location>
        <begin position="137"/>
        <end position="157"/>
    </location>
</feature>
<dbReference type="GO" id="GO:0055085">
    <property type="term" value="P:transmembrane transport"/>
    <property type="evidence" value="ECO:0007669"/>
    <property type="project" value="InterPro"/>
</dbReference>
<feature type="transmembrane region" description="Helical" evidence="5">
    <location>
        <begin position="106"/>
        <end position="125"/>
    </location>
</feature>
<evidence type="ECO:0000256" key="3">
    <source>
        <dbReference type="ARBA" id="ARBA00022989"/>
    </source>
</evidence>
<dbReference type="Gene3D" id="1.20.1740.10">
    <property type="entry name" value="Amino acid/polyamine transporter I"/>
    <property type="match status" value="1"/>
</dbReference>
<dbReference type="InterPro" id="IPR050367">
    <property type="entry name" value="APC_superfamily"/>
</dbReference>
<evidence type="ECO:0000313" key="8">
    <source>
        <dbReference type="Proteomes" id="UP001451606"/>
    </source>
</evidence>
<dbReference type="PIRSF" id="PIRSF006060">
    <property type="entry name" value="AA_transporter"/>
    <property type="match status" value="1"/>
</dbReference>
<reference evidence="7 8" key="1">
    <citation type="submission" date="2023-09" db="EMBL/GenBank/DDBJ databases">
        <authorList>
            <person name="Golyshina O.V."/>
            <person name="Lunev E.A."/>
            <person name="Bargiela R."/>
            <person name="Gaines M.C."/>
            <person name="Daum B."/>
            <person name="Bale N.J."/>
            <person name="Koenen M."/>
            <person name="Sinninghe Damst J.S."/>
            <person name="Yakimov M."/>
            <person name="Golyshin P.N."/>
        </authorList>
    </citation>
    <scope>NUCLEOTIDE SEQUENCE [LARGE SCALE GENOMIC DNA]</scope>
    <source>
        <strain evidence="7 8">M1</strain>
    </source>
</reference>
<feature type="transmembrane region" description="Helical" evidence="5">
    <location>
        <begin position="241"/>
        <end position="265"/>
    </location>
</feature>
<feature type="transmembrane region" description="Helical" evidence="5">
    <location>
        <begin position="48"/>
        <end position="69"/>
    </location>
</feature>
<keyword evidence="2 5" id="KW-0812">Transmembrane</keyword>
<comment type="subcellular location">
    <subcellularLocation>
        <location evidence="1">Membrane</location>
        <topology evidence="1">Multi-pass membrane protein</topology>
    </subcellularLocation>
</comment>
<feature type="transmembrane region" description="Helical" evidence="5">
    <location>
        <begin position="285"/>
        <end position="306"/>
    </location>
</feature>
<feature type="transmembrane region" description="Helical" evidence="5">
    <location>
        <begin position="164"/>
        <end position="185"/>
    </location>
</feature>
<feature type="transmembrane region" description="Helical" evidence="5">
    <location>
        <begin position="424"/>
        <end position="444"/>
    </location>
</feature>
<evidence type="ECO:0000256" key="2">
    <source>
        <dbReference type="ARBA" id="ARBA00022692"/>
    </source>
</evidence>
<evidence type="ECO:0000259" key="6">
    <source>
        <dbReference type="Pfam" id="PF00324"/>
    </source>
</evidence>
<accession>A0AAX4NFU4</accession>
<dbReference type="KEGG" id="omr:OXIME_000705"/>
<dbReference type="GeneID" id="95967435"/>
<feature type="transmembrane region" description="Helical" evidence="5">
    <location>
        <begin position="450"/>
        <end position="471"/>
    </location>
</feature>